<feature type="transmembrane region" description="Helical" evidence="1">
    <location>
        <begin position="12"/>
        <end position="34"/>
    </location>
</feature>
<organism evidence="2 3">
    <name type="scientific">Thermogladius calderae (strain DSM 22663 / VKM B-2946 / 1633)</name>
    <dbReference type="NCBI Taxonomy" id="1184251"/>
    <lineage>
        <taxon>Archaea</taxon>
        <taxon>Thermoproteota</taxon>
        <taxon>Thermoprotei</taxon>
        <taxon>Desulfurococcales</taxon>
        <taxon>Desulfurococcaceae</taxon>
        <taxon>Thermogladius</taxon>
    </lineage>
</organism>
<dbReference type="RefSeq" id="WP_014736809.1">
    <property type="nucleotide sequence ID" value="NC_017954.1"/>
</dbReference>
<dbReference type="EMBL" id="CP003531">
    <property type="protein sequence ID" value="AFK50558.1"/>
    <property type="molecule type" value="Genomic_DNA"/>
</dbReference>
<sequence>MPGGSLRLLLNILEYIGVVTLLVLPASFAYSFVIKSYLLAFQDDRVLPYVTGLEFTLALFLPIFLLLLPLYVAAREGALVPPVVIRIVRNTAFVFAPYTMYSLVGILLSAFGIRRLIDPVVSFFIVGVILSPILGFLVLAIFFLMPALSCFIVHYDGEVRWGAYRYLWSIVKSLWVRSLAGSLLALFASAIVGRALFLTLAPLFPSFFLEKVVSYTAYDWWIRGLLDKYILNYLSVVLGIPSTIVYSVIAIEVVRGKCRSVTAPSA</sequence>
<evidence type="ECO:0000256" key="1">
    <source>
        <dbReference type="SAM" id="Phobius"/>
    </source>
</evidence>
<dbReference type="InParanoid" id="I3TCS0"/>
<proteinExistence type="predicted"/>
<name>I3TCS0_THEC1</name>
<keyword evidence="3" id="KW-1185">Reference proteome</keyword>
<protein>
    <submittedName>
        <fullName evidence="2">Uncharacterized protein</fullName>
    </submittedName>
</protein>
<dbReference type="Proteomes" id="UP000005270">
    <property type="component" value="Chromosome"/>
</dbReference>
<evidence type="ECO:0000313" key="3">
    <source>
        <dbReference type="Proteomes" id="UP000005270"/>
    </source>
</evidence>
<dbReference type="STRING" id="1184251.TCELL_0133"/>
<keyword evidence="1" id="KW-0472">Membrane</keyword>
<feature type="transmembrane region" description="Helical" evidence="1">
    <location>
        <begin position="166"/>
        <end position="188"/>
    </location>
</feature>
<dbReference type="GeneID" id="13012409"/>
<dbReference type="KEGG" id="thg:TCELL_0133"/>
<dbReference type="AlphaFoldDB" id="I3TCS0"/>
<feature type="transmembrane region" description="Helical" evidence="1">
    <location>
        <begin position="92"/>
        <end position="113"/>
    </location>
</feature>
<gene>
    <name evidence="2" type="ordered locus">TCELL_0133</name>
</gene>
<feature type="transmembrane region" description="Helical" evidence="1">
    <location>
        <begin position="46"/>
        <end position="72"/>
    </location>
</feature>
<evidence type="ECO:0000313" key="2">
    <source>
        <dbReference type="EMBL" id="AFK50558.1"/>
    </source>
</evidence>
<feature type="transmembrane region" description="Helical" evidence="1">
    <location>
        <begin position="120"/>
        <end position="146"/>
    </location>
</feature>
<accession>I3TCS0</accession>
<keyword evidence="1" id="KW-0812">Transmembrane</keyword>
<reference evidence="2 3" key="1">
    <citation type="journal article" date="2012" name="J. Bacteriol.">
        <title>Complete genome sequence of the hyperthermophilic cellulolytic Crenarchaeon 'Thermogladius cellulolyticus' 1633.</title>
        <authorList>
            <person name="Mardanov A.V."/>
            <person name="Kochetkova T.V."/>
            <person name="Beletsky A.V."/>
            <person name="Bonch-Osmolovskaya E.A."/>
            <person name="Ravin N.V."/>
            <person name="Skryabin K.G."/>
        </authorList>
    </citation>
    <scope>NUCLEOTIDE SEQUENCE [LARGE SCALE GENOMIC DNA]</scope>
    <source>
        <strain evidence="3">DSM 22663 / VKM B-2946 / 1633</strain>
    </source>
</reference>
<dbReference type="HOGENOM" id="CLU_1044356_0_0_2"/>
<feature type="transmembrane region" description="Helical" evidence="1">
    <location>
        <begin position="230"/>
        <end position="251"/>
    </location>
</feature>
<keyword evidence="1" id="KW-1133">Transmembrane helix</keyword>